<dbReference type="InterPro" id="IPR000048">
    <property type="entry name" value="IQ_motif_EF-hand-BS"/>
</dbReference>
<feature type="domain" description="Calponin-homology (CH)" evidence="5">
    <location>
        <begin position="518"/>
        <end position="639"/>
    </location>
</feature>
<proteinExistence type="predicted"/>
<dbReference type="SUPFAM" id="SSF52540">
    <property type="entry name" value="P-loop containing nucleoside triphosphate hydrolases"/>
    <property type="match status" value="5"/>
</dbReference>
<dbReference type="Pfam" id="PF00612">
    <property type="entry name" value="IQ"/>
    <property type="match status" value="9"/>
</dbReference>
<dbReference type="GO" id="GO:0000278">
    <property type="term" value="P:mitotic cell cycle"/>
    <property type="evidence" value="ECO:0007669"/>
    <property type="project" value="TreeGrafter"/>
</dbReference>
<dbReference type="InterPro" id="IPR001715">
    <property type="entry name" value="CH_dom"/>
</dbReference>
<dbReference type="GO" id="GO:0051295">
    <property type="term" value="P:establishment of meiotic spindle localization"/>
    <property type="evidence" value="ECO:0007669"/>
    <property type="project" value="TreeGrafter"/>
</dbReference>
<keyword evidence="6" id="KW-1185">Reference proteome</keyword>
<dbReference type="InterPro" id="IPR051185">
    <property type="entry name" value="ASPM"/>
</dbReference>
<dbReference type="GO" id="GO:0005516">
    <property type="term" value="F:calmodulin binding"/>
    <property type="evidence" value="ECO:0007669"/>
    <property type="project" value="UniProtKB-KW"/>
</dbReference>
<dbReference type="GO" id="GO:0007051">
    <property type="term" value="P:spindle organization"/>
    <property type="evidence" value="ECO:0007669"/>
    <property type="project" value="TreeGrafter"/>
</dbReference>
<dbReference type="InterPro" id="IPR036872">
    <property type="entry name" value="CH_dom_sf"/>
</dbReference>
<evidence type="ECO:0000256" key="1">
    <source>
        <dbReference type="ARBA" id="ARBA00004496"/>
    </source>
</evidence>
<protein>
    <submittedName>
        <fullName evidence="7">Calponin-homology (CH) domain-containing protein</fullName>
    </submittedName>
</protein>
<dbReference type="Gene3D" id="1.20.5.190">
    <property type="match status" value="7"/>
</dbReference>
<dbReference type="PROSITE" id="PS50021">
    <property type="entry name" value="CH"/>
    <property type="match status" value="1"/>
</dbReference>
<keyword evidence="2" id="KW-0963">Cytoplasm</keyword>
<evidence type="ECO:0000313" key="7">
    <source>
        <dbReference type="WBParaSite" id="ACRNAN_scaffold598.g10037.t1"/>
    </source>
</evidence>
<comment type="subcellular location">
    <subcellularLocation>
        <location evidence="1">Cytoplasm</location>
    </subcellularLocation>
</comment>
<dbReference type="PANTHER" id="PTHR22706">
    <property type="entry name" value="ASSEMBLY FACTOR FOR SPINDLE MICROTUBULES"/>
    <property type="match status" value="1"/>
</dbReference>
<dbReference type="GO" id="GO:0000922">
    <property type="term" value="C:spindle pole"/>
    <property type="evidence" value="ECO:0007669"/>
    <property type="project" value="TreeGrafter"/>
</dbReference>
<dbReference type="SMART" id="SM00015">
    <property type="entry name" value="IQ"/>
    <property type="match status" value="14"/>
</dbReference>
<reference evidence="7" key="1">
    <citation type="submission" date="2022-11" db="UniProtKB">
        <authorList>
            <consortium name="WormBaseParasite"/>
        </authorList>
    </citation>
    <scope>IDENTIFICATION</scope>
</reference>
<dbReference type="Proteomes" id="UP000887540">
    <property type="component" value="Unplaced"/>
</dbReference>
<dbReference type="Pfam" id="PF00307">
    <property type="entry name" value="CH"/>
    <property type="match status" value="1"/>
</dbReference>
<evidence type="ECO:0000259" key="5">
    <source>
        <dbReference type="PROSITE" id="PS50021"/>
    </source>
</evidence>
<dbReference type="Gene3D" id="1.10.418.10">
    <property type="entry name" value="Calponin-like domain"/>
    <property type="match status" value="1"/>
</dbReference>
<evidence type="ECO:0000256" key="4">
    <source>
        <dbReference type="ARBA" id="ARBA00022860"/>
    </source>
</evidence>
<sequence>MTNENVDPVIKLLEDGNAYGASDESIRNNEIFNSTMNNPVAQTPRGYHQHYFQDDVSIISSASHFAQSTSSNFSRDAVFRPPKPILKEPNIKTRLFSSASSNIPRHESPISLLKTLQEESRLFLDNSSANKTPKVEEVENETPVASNSITPEDLLSKANTFVFKPASPLNNNGLLEFSPGSSATTDKMATKIALLNARNKQRSQKVTIARIAKTPLKSKIDAVKTAEKFINETDEINEIAPENALPDCTYVVNSNPGIVSSKAVPHFSGSKLYEDEKHHMVSLMEWINELLKTNINEKIEAMDFLKKSKDANKRLREMLTAASQKLMTKDRRISIGGSIFGNHRVISDLQKRARELYINSPIPEEIHKLASSNRLLVRPALKLYADVGIQTDLMQLFFAFHPIWLFIGLETVFNINLPINSIEEFTRTITDFVMKNLFFDRKIAFNKKYCQGTTKLIVNEQGTLLLHNHFLEKFCQLLFIIEQCLTERLLPNLLCMFHKSSPYKSLNDVLAFISREIMAGSTNLPKTLKSIGFVPHYKQEFFEEFDYRVRNFSSDLSDGIILGRLVDIIALPTKKDLMIVSQLRNPGGDRLRKISNVRIVLEAAKERGIDIGDIKPDLIVANDQQTLIELVWKLIGVYVAKSDIPQSIKERYEMQRLSVENFHAEIAILKIQAMCRGYLARKEIAKLKQARINNHNSEPLTVIVEVSTESQPEDKRLHQAATTIQRYWRGYLSRKEFRAKLAAVLTIQSFIRKFYATLLYRKLKQQHVLEIQQQLETNNAHKAAITIQKYWRGLLARREFYTKLRAILKIQSFVRRRNAILLSKKLKHQRKMERQIEIQQQEEMNKLHTAAITIQKYWRGWLARREFCTKLRAILKIQSLIRQHNAIHLYKKLKQQREMEHQIEIQQKEEMKKLHEAATTIQKYCRGWLARREFCTKLAAVLKIQSLVRQHNAILLSKKLRHQRQIEIQQQQEMNKLHEAATTIQKYCRGWLARREFCTKLGAVLKIQSLVRRRNAILLFKKLKHQREMARQTEIQQQQEMNKLHSATTIIQKYWRGWLARREFCTKLRAVLKIQCFIRQSIAILLFRKLKQRHEMELLMERERIKERDELNKAATTIQKYWRGRLARKELRMKLIAILKIQSFFRRCLEHNNFLRQKRLEPENCREPVIPVSTNNRRTTNMDFLYYARRRYAQIESVTRECHHSFERARSRSRTRIPVITPVEVPLLVETTASEGVRPPLHIENIVATQKRETCQREEKAAIQIQALYRGWRVRRSTEVQILEERVEQIRLRPATKYTSIEDRRTPLSIRIDRYLNLLSSDNLWDVKVAAFNLNYISRISDDFCHLLVDLGGYERTLDCINAISNRSDSASQVVEILAEMLAYFLHVSHYLNGKF</sequence>
<evidence type="ECO:0000256" key="2">
    <source>
        <dbReference type="ARBA" id="ARBA00022490"/>
    </source>
</evidence>
<dbReference type="CDD" id="cd23767">
    <property type="entry name" value="IQCD"/>
    <property type="match status" value="8"/>
</dbReference>
<dbReference type="PROSITE" id="PS50096">
    <property type="entry name" value="IQ"/>
    <property type="match status" value="10"/>
</dbReference>
<name>A0A914E6V4_9BILA</name>
<keyword evidence="4" id="KW-0112">Calmodulin-binding</keyword>
<organism evidence="6 7">
    <name type="scientific">Acrobeloides nanus</name>
    <dbReference type="NCBI Taxonomy" id="290746"/>
    <lineage>
        <taxon>Eukaryota</taxon>
        <taxon>Metazoa</taxon>
        <taxon>Ecdysozoa</taxon>
        <taxon>Nematoda</taxon>
        <taxon>Chromadorea</taxon>
        <taxon>Rhabditida</taxon>
        <taxon>Tylenchina</taxon>
        <taxon>Cephalobomorpha</taxon>
        <taxon>Cephaloboidea</taxon>
        <taxon>Cephalobidae</taxon>
        <taxon>Acrobeloides</taxon>
    </lineage>
</organism>
<accession>A0A914E6V4</accession>
<keyword evidence="3" id="KW-0677">Repeat</keyword>
<dbReference type="SUPFAM" id="SSF47576">
    <property type="entry name" value="Calponin-homology domain, CH-domain"/>
    <property type="match status" value="1"/>
</dbReference>
<dbReference type="PANTHER" id="PTHR22706:SF1">
    <property type="entry name" value="ASSEMBLY FACTOR FOR SPINDLE MICROTUBULES"/>
    <property type="match status" value="1"/>
</dbReference>
<evidence type="ECO:0000256" key="3">
    <source>
        <dbReference type="ARBA" id="ARBA00022737"/>
    </source>
</evidence>
<dbReference type="CDD" id="cd21223">
    <property type="entry name" value="CH_ASPM_rpt1"/>
    <property type="match status" value="1"/>
</dbReference>
<dbReference type="WBParaSite" id="ACRNAN_scaffold598.g10037.t1">
    <property type="protein sequence ID" value="ACRNAN_scaffold598.g10037.t1"/>
    <property type="gene ID" value="ACRNAN_scaffold598.g10037"/>
</dbReference>
<dbReference type="GO" id="GO:0005737">
    <property type="term" value="C:cytoplasm"/>
    <property type="evidence" value="ECO:0007669"/>
    <property type="project" value="UniProtKB-SubCell"/>
</dbReference>
<dbReference type="InterPro" id="IPR027417">
    <property type="entry name" value="P-loop_NTPase"/>
</dbReference>
<evidence type="ECO:0000313" key="6">
    <source>
        <dbReference type="Proteomes" id="UP000887540"/>
    </source>
</evidence>